<gene>
    <name evidence="1" type="ORF">C3430_16800</name>
</gene>
<dbReference type="AlphaFoldDB" id="A0A2S4RVG0"/>
<protein>
    <submittedName>
        <fullName evidence="1">Uncharacterized protein</fullName>
    </submittedName>
</protein>
<accession>A0A2S4RVG0</accession>
<organism evidence="1 2">
    <name type="scientific">Citrobacter amalonaticus</name>
    <dbReference type="NCBI Taxonomy" id="35703"/>
    <lineage>
        <taxon>Bacteria</taxon>
        <taxon>Pseudomonadati</taxon>
        <taxon>Pseudomonadota</taxon>
        <taxon>Gammaproteobacteria</taxon>
        <taxon>Enterobacterales</taxon>
        <taxon>Enterobacteriaceae</taxon>
        <taxon>Citrobacter</taxon>
    </lineage>
</organism>
<comment type="caution">
    <text evidence="1">The sequence shown here is derived from an EMBL/GenBank/DDBJ whole genome shotgun (WGS) entry which is preliminary data.</text>
</comment>
<evidence type="ECO:0000313" key="2">
    <source>
        <dbReference type="Proteomes" id="UP000237003"/>
    </source>
</evidence>
<dbReference type="EMBL" id="PQLX01000006">
    <property type="protein sequence ID" value="POU64141.1"/>
    <property type="molecule type" value="Genomic_DNA"/>
</dbReference>
<proteinExistence type="predicted"/>
<name>A0A2S4RVG0_CITAM</name>
<evidence type="ECO:0000313" key="1">
    <source>
        <dbReference type="EMBL" id="POU64141.1"/>
    </source>
</evidence>
<reference evidence="1 2" key="1">
    <citation type="submission" date="2018-01" db="EMBL/GenBank/DDBJ databases">
        <title>Complete genome sequences of 14 Citrobacter spp. isolated from plant in Canada.</title>
        <authorList>
            <person name="Bhandare S.G."/>
            <person name="Colavecchio A."/>
            <person name="Jeukens J."/>
            <person name="Emond-Rheault J.-G."/>
            <person name="Freschi L."/>
            <person name="Hamel J."/>
            <person name="Kukavica-Ibrulj I."/>
            <person name="Levesque R."/>
            <person name="Goodridge L."/>
        </authorList>
    </citation>
    <scope>NUCLEOTIDE SEQUENCE [LARGE SCALE GENOMIC DNA]</scope>
    <source>
        <strain evidence="1 2">S1285</strain>
    </source>
</reference>
<dbReference type="Proteomes" id="UP000237003">
    <property type="component" value="Unassembled WGS sequence"/>
</dbReference>
<sequence>MNNAQITVFLQRRINVEPYQHWFKLFFKPIFSHILSIDDRNHSHYHCIVGYLVFSSLARYLLSCRSLTPHEVIIQLVKNK</sequence>